<accession>A0AAD5QIC8</accession>
<name>A0AAD5QIC8_PARTN</name>
<organism evidence="1 2">
    <name type="scientific">Parelaphostrongylus tenuis</name>
    <name type="common">Meningeal worm</name>
    <dbReference type="NCBI Taxonomy" id="148309"/>
    <lineage>
        <taxon>Eukaryota</taxon>
        <taxon>Metazoa</taxon>
        <taxon>Ecdysozoa</taxon>
        <taxon>Nematoda</taxon>
        <taxon>Chromadorea</taxon>
        <taxon>Rhabditida</taxon>
        <taxon>Rhabditina</taxon>
        <taxon>Rhabditomorpha</taxon>
        <taxon>Strongyloidea</taxon>
        <taxon>Metastrongylidae</taxon>
        <taxon>Parelaphostrongylus</taxon>
    </lineage>
</organism>
<reference evidence="1" key="1">
    <citation type="submission" date="2021-06" db="EMBL/GenBank/DDBJ databases">
        <title>Parelaphostrongylus tenuis whole genome reference sequence.</title>
        <authorList>
            <person name="Garwood T.J."/>
            <person name="Larsen P.A."/>
            <person name="Fountain-Jones N.M."/>
            <person name="Garbe J.R."/>
            <person name="Macchietto M.G."/>
            <person name="Kania S.A."/>
            <person name="Gerhold R.W."/>
            <person name="Richards J.E."/>
            <person name="Wolf T.M."/>
        </authorList>
    </citation>
    <scope>NUCLEOTIDE SEQUENCE</scope>
    <source>
        <strain evidence="1">MNPRO001-30</strain>
        <tissue evidence="1">Meninges</tissue>
    </source>
</reference>
<dbReference type="EMBL" id="JAHQIW010001586">
    <property type="protein sequence ID" value="KAJ1353068.1"/>
    <property type="molecule type" value="Genomic_DNA"/>
</dbReference>
<proteinExistence type="predicted"/>
<evidence type="ECO:0000313" key="1">
    <source>
        <dbReference type="EMBL" id="KAJ1353068.1"/>
    </source>
</evidence>
<gene>
    <name evidence="1" type="ORF">KIN20_009616</name>
</gene>
<protein>
    <submittedName>
        <fullName evidence="1">Uncharacterized protein</fullName>
    </submittedName>
</protein>
<sequence>MKDRNEKLNDIECFVIHEYYSAYLLHCSITSSIFTEIILGIISHVQAIGDDTLSAGGSQQHVAILNSCEKCQVRQHYMLLDATNIVAHNVRIASNINELQRAQIADTPYLM</sequence>
<dbReference type="AlphaFoldDB" id="A0AAD5QIC8"/>
<evidence type="ECO:0000313" key="2">
    <source>
        <dbReference type="Proteomes" id="UP001196413"/>
    </source>
</evidence>
<dbReference type="Proteomes" id="UP001196413">
    <property type="component" value="Unassembled WGS sequence"/>
</dbReference>
<keyword evidence="2" id="KW-1185">Reference proteome</keyword>
<comment type="caution">
    <text evidence="1">The sequence shown here is derived from an EMBL/GenBank/DDBJ whole genome shotgun (WGS) entry which is preliminary data.</text>
</comment>